<accession>E9H3Q6</accession>
<sequence>MDTGAVSPLLKGNVTEIDEDVEEIGRNLPSRDKPKIYQRRINTNLKPTNKELSVRNSNRFNTLPTGSQPQPILKKKKLRWVPMV</sequence>
<evidence type="ECO:0000313" key="2">
    <source>
        <dbReference type="Proteomes" id="UP000000305"/>
    </source>
</evidence>
<dbReference type="EMBL" id="GL732589">
    <property type="protein sequence ID" value="EFX73555.1"/>
    <property type="molecule type" value="Genomic_DNA"/>
</dbReference>
<dbReference type="AlphaFoldDB" id="E9H3Q6"/>
<keyword evidence="2" id="KW-1185">Reference proteome</keyword>
<organism evidence="1 2">
    <name type="scientific">Daphnia pulex</name>
    <name type="common">Water flea</name>
    <dbReference type="NCBI Taxonomy" id="6669"/>
    <lineage>
        <taxon>Eukaryota</taxon>
        <taxon>Metazoa</taxon>
        <taxon>Ecdysozoa</taxon>
        <taxon>Arthropoda</taxon>
        <taxon>Crustacea</taxon>
        <taxon>Branchiopoda</taxon>
        <taxon>Diplostraca</taxon>
        <taxon>Cladocera</taxon>
        <taxon>Anomopoda</taxon>
        <taxon>Daphniidae</taxon>
        <taxon>Daphnia</taxon>
    </lineage>
</organism>
<dbReference type="InParanoid" id="E9H3Q6"/>
<reference evidence="1 2" key="1">
    <citation type="journal article" date="2011" name="Science">
        <title>The ecoresponsive genome of Daphnia pulex.</title>
        <authorList>
            <person name="Colbourne J.K."/>
            <person name="Pfrender M.E."/>
            <person name="Gilbert D."/>
            <person name="Thomas W.K."/>
            <person name="Tucker A."/>
            <person name="Oakley T.H."/>
            <person name="Tokishita S."/>
            <person name="Aerts A."/>
            <person name="Arnold G.J."/>
            <person name="Basu M.K."/>
            <person name="Bauer D.J."/>
            <person name="Caceres C.E."/>
            <person name="Carmel L."/>
            <person name="Casola C."/>
            <person name="Choi J.H."/>
            <person name="Detter J.C."/>
            <person name="Dong Q."/>
            <person name="Dusheyko S."/>
            <person name="Eads B.D."/>
            <person name="Frohlich T."/>
            <person name="Geiler-Samerotte K.A."/>
            <person name="Gerlach D."/>
            <person name="Hatcher P."/>
            <person name="Jogdeo S."/>
            <person name="Krijgsveld J."/>
            <person name="Kriventseva E.V."/>
            <person name="Kultz D."/>
            <person name="Laforsch C."/>
            <person name="Lindquist E."/>
            <person name="Lopez J."/>
            <person name="Manak J.R."/>
            <person name="Muller J."/>
            <person name="Pangilinan J."/>
            <person name="Patwardhan R.P."/>
            <person name="Pitluck S."/>
            <person name="Pritham E.J."/>
            <person name="Rechtsteiner A."/>
            <person name="Rho M."/>
            <person name="Rogozin I.B."/>
            <person name="Sakarya O."/>
            <person name="Salamov A."/>
            <person name="Schaack S."/>
            <person name="Shapiro H."/>
            <person name="Shiga Y."/>
            <person name="Skalitzky C."/>
            <person name="Smith Z."/>
            <person name="Souvorov A."/>
            <person name="Sung W."/>
            <person name="Tang Z."/>
            <person name="Tsuchiya D."/>
            <person name="Tu H."/>
            <person name="Vos H."/>
            <person name="Wang M."/>
            <person name="Wolf Y.I."/>
            <person name="Yamagata H."/>
            <person name="Yamada T."/>
            <person name="Ye Y."/>
            <person name="Shaw J.R."/>
            <person name="Andrews J."/>
            <person name="Crease T.J."/>
            <person name="Tang H."/>
            <person name="Lucas S.M."/>
            <person name="Robertson H.M."/>
            <person name="Bork P."/>
            <person name="Koonin E.V."/>
            <person name="Zdobnov E.M."/>
            <person name="Grigoriev I.V."/>
            <person name="Lynch M."/>
            <person name="Boore J.L."/>
        </authorList>
    </citation>
    <scope>NUCLEOTIDE SEQUENCE [LARGE SCALE GENOMIC DNA]</scope>
</reference>
<proteinExistence type="predicted"/>
<dbReference type="KEGG" id="dpx:DAPPUDRAFT_252894"/>
<protein>
    <submittedName>
        <fullName evidence="1">Uncharacterized protein</fullName>
    </submittedName>
</protein>
<dbReference type="Proteomes" id="UP000000305">
    <property type="component" value="Unassembled WGS sequence"/>
</dbReference>
<gene>
    <name evidence="1" type="ORF">DAPPUDRAFT_252894</name>
</gene>
<dbReference type="HOGENOM" id="CLU_2529745_0_0_1"/>
<dbReference type="PhylomeDB" id="E9H3Q6"/>
<evidence type="ECO:0000313" key="1">
    <source>
        <dbReference type="EMBL" id="EFX73555.1"/>
    </source>
</evidence>
<name>E9H3Q6_DAPPU</name>